<dbReference type="Pfam" id="PF01872">
    <property type="entry name" value="RibD_C"/>
    <property type="match status" value="1"/>
</dbReference>
<comment type="cofactor">
    <cofactor evidence="1">
        <name>Zn(2+)</name>
        <dbReference type="ChEBI" id="CHEBI:29105"/>
    </cofactor>
</comment>
<dbReference type="PROSITE" id="PS00903">
    <property type="entry name" value="CYT_DCMP_DEAMINASES_1"/>
    <property type="match status" value="1"/>
</dbReference>
<organism evidence="12">
    <name type="scientific">hydrocarbon metagenome</name>
    <dbReference type="NCBI Taxonomy" id="938273"/>
    <lineage>
        <taxon>unclassified sequences</taxon>
        <taxon>metagenomes</taxon>
        <taxon>ecological metagenomes</taxon>
    </lineage>
</organism>
<keyword evidence="6 12" id="KW-0378">Hydrolase</keyword>
<dbReference type="CDD" id="cd01284">
    <property type="entry name" value="Riboflavin_deaminase-reductase"/>
    <property type="match status" value="1"/>
</dbReference>
<keyword evidence="4" id="KW-0686">Riboflavin biosynthesis</keyword>
<dbReference type="EC" id="3.5.4.26" evidence="12"/>
<accession>A0A0W8E571</accession>
<dbReference type="Gene3D" id="3.40.430.10">
    <property type="entry name" value="Dihydrofolate Reductase, subunit A"/>
    <property type="match status" value="1"/>
</dbReference>
<dbReference type="FunFam" id="3.40.140.10:FF:000025">
    <property type="entry name" value="Riboflavin biosynthesis protein RibD"/>
    <property type="match status" value="1"/>
</dbReference>
<keyword evidence="7" id="KW-0862">Zinc</keyword>
<evidence type="ECO:0000256" key="9">
    <source>
        <dbReference type="ARBA" id="ARBA00023002"/>
    </source>
</evidence>
<dbReference type="EC" id="1.1.1.193" evidence="12"/>
<sequence length="368" mass="40069">MNEFDQKYMQRALELASKARGRTSPNPMVGAVIVKDGQIIGEGYHQKAGTPHAEIHALKNARHKARGASLYVSLEPCCHHGKTPPCTDAIIEAGIQRVIIAVLDPNPKVAGKGAKILQEAGIEIRVGVMEEAAVYLNEIFFKHIQKGIPFVAIKTAMTLDGKIAARTGDSRWVTGPEARKYVHRLRNTYDAILVGIGTVLADNPRLNTRLDEEAGRDPIRLIIDSCLELPLDSVIARSSREQPTIIFCGTDSDDKRAQDLAALGVEIIKLELEEDQVPLSTVMSILASREITSVLVEGGAEINASFIKQKLVDKLYWFIAPKIIGGRGAPSPVGGDGYEFMSEASQFTIINVQSFEKDVLITAAPDQP</sequence>
<dbReference type="InterPro" id="IPR011549">
    <property type="entry name" value="RibD_C"/>
</dbReference>
<dbReference type="GO" id="GO:0008835">
    <property type="term" value="F:diaminohydroxyphosphoribosylaminopyrimidine deaminase activity"/>
    <property type="evidence" value="ECO:0007669"/>
    <property type="project" value="UniProtKB-EC"/>
</dbReference>
<dbReference type="GO" id="GO:0050661">
    <property type="term" value="F:NADP binding"/>
    <property type="evidence" value="ECO:0007669"/>
    <property type="project" value="InterPro"/>
</dbReference>
<dbReference type="InterPro" id="IPR016193">
    <property type="entry name" value="Cytidine_deaminase-like"/>
</dbReference>
<dbReference type="NCBIfam" id="TIGR00227">
    <property type="entry name" value="ribD_Cterm"/>
    <property type="match status" value="1"/>
</dbReference>
<dbReference type="PANTHER" id="PTHR38011:SF7">
    <property type="entry name" value="2,5-DIAMINO-6-RIBOSYLAMINO-4(3H)-PYRIMIDINONE 5'-PHOSPHATE REDUCTASE"/>
    <property type="match status" value="1"/>
</dbReference>
<evidence type="ECO:0000256" key="2">
    <source>
        <dbReference type="ARBA" id="ARBA00004882"/>
    </source>
</evidence>
<dbReference type="Gene3D" id="3.40.140.10">
    <property type="entry name" value="Cytidine Deaminase, domain 2"/>
    <property type="match status" value="1"/>
</dbReference>
<dbReference type="NCBIfam" id="TIGR00326">
    <property type="entry name" value="eubact_ribD"/>
    <property type="match status" value="1"/>
</dbReference>
<evidence type="ECO:0000256" key="6">
    <source>
        <dbReference type="ARBA" id="ARBA00022801"/>
    </source>
</evidence>
<dbReference type="GO" id="GO:0009231">
    <property type="term" value="P:riboflavin biosynthetic process"/>
    <property type="evidence" value="ECO:0007669"/>
    <property type="project" value="UniProtKB-UniPathway"/>
</dbReference>
<evidence type="ECO:0000256" key="3">
    <source>
        <dbReference type="ARBA" id="ARBA00004910"/>
    </source>
</evidence>
<evidence type="ECO:0000256" key="7">
    <source>
        <dbReference type="ARBA" id="ARBA00022833"/>
    </source>
</evidence>
<evidence type="ECO:0000256" key="4">
    <source>
        <dbReference type="ARBA" id="ARBA00022619"/>
    </source>
</evidence>
<keyword evidence="5" id="KW-0479">Metal-binding</keyword>
<dbReference type="GO" id="GO:0008703">
    <property type="term" value="F:5-amino-6-(5-phosphoribosylamino)uracil reductase activity"/>
    <property type="evidence" value="ECO:0007669"/>
    <property type="project" value="UniProtKB-EC"/>
</dbReference>
<dbReference type="InterPro" id="IPR002734">
    <property type="entry name" value="RibDG_C"/>
</dbReference>
<evidence type="ECO:0000256" key="10">
    <source>
        <dbReference type="ARBA" id="ARBA00023268"/>
    </source>
</evidence>
<dbReference type="InterPro" id="IPR024072">
    <property type="entry name" value="DHFR-like_dom_sf"/>
</dbReference>
<dbReference type="InterPro" id="IPR002125">
    <property type="entry name" value="CMP_dCMP_dom"/>
</dbReference>
<dbReference type="Pfam" id="PF00383">
    <property type="entry name" value="dCMP_cyt_deam_1"/>
    <property type="match status" value="1"/>
</dbReference>
<comment type="pathway">
    <text evidence="3">Cofactor biosynthesis; riboflavin biosynthesis; 5-amino-6-(D-ribitylamino)uracil from GTP: step 3/4.</text>
</comment>
<comment type="caution">
    <text evidence="12">The sequence shown here is derived from an EMBL/GenBank/DDBJ whole genome shotgun (WGS) entry which is preliminary data.</text>
</comment>
<dbReference type="PROSITE" id="PS51747">
    <property type="entry name" value="CYT_DCMP_DEAMINASES_2"/>
    <property type="match status" value="1"/>
</dbReference>
<evidence type="ECO:0000259" key="11">
    <source>
        <dbReference type="PROSITE" id="PS51747"/>
    </source>
</evidence>
<keyword evidence="9 12" id="KW-0560">Oxidoreductase</keyword>
<evidence type="ECO:0000256" key="5">
    <source>
        <dbReference type="ARBA" id="ARBA00022723"/>
    </source>
</evidence>
<name>A0A0W8E571_9ZZZZ</name>
<dbReference type="EMBL" id="LNQE01001868">
    <property type="protein sequence ID" value="KUG03775.1"/>
    <property type="molecule type" value="Genomic_DNA"/>
</dbReference>
<gene>
    <name evidence="12" type="ORF">ASZ90_018811</name>
</gene>
<dbReference type="InterPro" id="IPR016192">
    <property type="entry name" value="APOBEC/CMP_deaminase_Zn-bd"/>
</dbReference>
<reference evidence="12" key="1">
    <citation type="journal article" date="2015" name="Proc. Natl. Acad. Sci. U.S.A.">
        <title>Networks of energetic and metabolic interactions define dynamics in microbial communities.</title>
        <authorList>
            <person name="Embree M."/>
            <person name="Liu J.K."/>
            <person name="Al-Bassam M.M."/>
            <person name="Zengler K."/>
        </authorList>
    </citation>
    <scope>NUCLEOTIDE SEQUENCE</scope>
</reference>
<dbReference type="AlphaFoldDB" id="A0A0W8E571"/>
<dbReference type="PANTHER" id="PTHR38011">
    <property type="entry name" value="DIHYDROFOLATE REDUCTASE FAMILY PROTEIN (AFU_ORTHOLOGUE AFUA_8G06820)"/>
    <property type="match status" value="1"/>
</dbReference>
<protein>
    <submittedName>
        <fullName evidence="12">Diaminohydroxyphosphoribosylaminopyrimidine deaminase</fullName>
        <ecNumber evidence="12">1.1.1.193</ecNumber>
        <ecNumber evidence="12">3.5.4.26</ecNumber>
    </submittedName>
</protein>
<feature type="domain" description="CMP/dCMP-type deaminase" evidence="11">
    <location>
        <begin position="3"/>
        <end position="124"/>
    </location>
</feature>
<dbReference type="UniPathway" id="UPA00275">
    <property type="reaction ID" value="UER00401"/>
</dbReference>
<proteinExistence type="predicted"/>
<comment type="pathway">
    <text evidence="2">Cofactor biosynthesis; riboflavin biosynthesis; 5-amino-6-(D-ribitylamino)uracil from GTP: step 2/4.</text>
</comment>
<dbReference type="GO" id="GO:0008270">
    <property type="term" value="F:zinc ion binding"/>
    <property type="evidence" value="ECO:0007669"/>
    <property type="project" value="InterPro"/>
</dbReference>
<evidence type="ECO:0000256" key="8">
    <source>
        <dbReference type="ARBA" id="ARBA00022857"/>
    </source>
</evidence>
<dbReference type="SUPFAM" id="SSF53927">
    <property type="entry name" value="Cytidine deaminase-like"/>
    <property type="match status" value="1"/>
</dbReference>
<keyword evidence="10" id="KW-0511">Multifunctional enzyme</keyword>
<dbReference type="InterPro" id="IPR004794">
    <property type="entry name" value="Eubact_RibD"/>
</dbReference>
<evidence type="ECO:0000313" key="12">
    <source>
        <dbReference type="EMBL" id="KUG03775.1"/>
    </source>
</evidence>
<dbReference type="PIRSF" id="PIRSF006769">
    <property type="entry name" value="RibD"/>
    <property type="match status" value="1"/>
</dbReference>
<keyword evidence="8" id="KW-0521">NADP</keyword>
<dbReference type="InterPro" id="IPR050765">
    <property type="entry name" value="Riboflavin_Biosynth_HTPR"/>
</dbReference>
<dbReference type="SUPFAM" id="SSF53597">
    <property type="entry name" value="Dihydrofolate reductase-like"/>
    <property type="match status" value="1"/>
</dbReference>
<evidence type="ECO:0000256" key="1">
    <source>
        <dbReference type="ARBA" id="ARBA00001947"/>
    </source>
</evidence>